<dbReference type="InterPro" id="IPR000306">
    <property type="entry name" value="Znf_FYVE"/>
</dbReference>
<name>A0A7S3PHE7_9STRA</name>
<dbReference type="Pfam" id="PF01363">
    <property type="entry name" value="FYVE"/>
    <property type="match status" value="1"/>
</dbReference>
<proteinExistence type="predicted"/>
<dbReference type="SUPFAM" id="SSF57903">
    <property type="entry name" value="FYVE/PHD zinc finger"/>
    <property type="match status" value="1"/>
</dbReference>
<dbReference type="InterPro" id="IPR013083">
    <property type="entry name" value="Znf_RING/FYVE/PHD"/>
</dbReference>
<dbReference type="InterPro" id="IPR004276">
    <property type="entry name" value="GlycoTrans_28_N"/>
</dbReference>
<keyword evidence="2 4" id="KW-0863">Zinc-finger</keyword>
<keyword evidence="1" id="KW-0479">Metal-binding</keyword>
<evidence type="ECO:0000256" key="3">
    <source>
        <dbReference type="ARBA" id="ARBA00022833"/>
    </source>
</evidence>
<dbReference type="PANTHER" id="PTHR48050">
    <property type="entry name" value="STEROL 3-BETA-GLUCOSYLTRANSFERASE"/>
    <property type="match status" value="1"/>
</dbReference>
<dbReference type="InterPro" id="IPR017455">
    <property type="entry name" value="Znf_FYVE-rel"/>
</dbReference>
<keyword evidence="3" id="KW-0862">Zinc</keyword>
<dbReference type="PANTHER" id="PTHR48050:SF13">
    <property type="entry name" value="STEROL 3-BETA-GLUCOSYLTRANSFERASE UGT80A2"/>
    <property type="match status" value="1"/>
</dbReference>
<dbReference type="InterPro" id="IPR011011">
    <property type="entry name" value="Znf_FYVE_PHD"/>
</dbReference>
<evidence type="ECO:0000256" key="2">
    <source>
        <dbReference type="ARBA" id="ARBA00022771"/>
    </source>
</evidence>
<dbReference type="SMART" id="SM00064">
    <property type="entry name" value="FYVE"/>
    <property type="match status" value="1"/>
</dbReference>
<accession>A0A7S3PHE7</accession>
<dbReference type="InterPro" id="IPR050426">
    <property type="entry name" value="Glycosyltransferase_28"/>
</dbReference>
<dbReference type="Gene3D" id="3.40.50.2000">
    <property type="entry name" value="Glycogen Phosphorylase B"/>
    <property type="match status" value="2"/>
</dbReference>
<gene>
    <name evidence="7" type="ORF">ASTO00021_LOCUS6983</name>
</gene>
<protein>
    <recommendedName>
        <fullName evidence="6">FYVE-type domain-containing protein</fullName>
    </recommendedName>
</protein>
<evidence type="ECO:0000313" key="7">
    <source>
        <dbReference type="EMBL" id="CAE0436734.1"/>
    </source>
</evidence>
<dbReference type="GO" id="GO:0005975">
    <property type="term" value="P:carbohydrate metabolic process"/>
    <property type="evidence" value="ECO:0007669"/>
    <property type="project" value="InterPro"/>
</dbReference>
<evidence type="ECO:0000256" key="4">
    <source>
        <dbReference type="PROSITE-ProRule" id="PRU00091"/>
    </source>
</evidence>
<reference evidence="7" key="1">
    <citation type="submission" date="2021-01" db="EMBL/GenBank/DDBJ databases">
        <authorList>
            <person name="Corre E."/>
            <person name="Pelletier E."/>
            <person name="Niang G."/>
            <person name="Scheremetjew M."/>
            <person name="Finn R."/>
            <person name="Kale V."/>
            <person name="Holt S."/>
            <person name="Cochrane G."/>
            <person name="Meng A."/>
            <person name="Brown T."/>
            <person name="Cohen L."/>
        </authorList>
    </citation>
    <scope>NUCLEOTIDE SEQUENCE</scope>
    <source>
        <strain evidence="7">GSBS06</strain>
    </source>
</reference>
<dbReference type="GO" id="GO:0008270">
    <property type="term" value="F:zinc ion binding"/>
    <property type="evidence" value="ECO:0007669"/>
    <property type="project" value="UniProtKB-KW"/>
</dbReference>
<sequence>MEEGHIEVLQQTLRDNEGKEPVLSLYVKVNKVTNGPFHRRHDVKYFVKIKVTPLVKDSSNIQEVVDKDAQNSHANVNIKLNVNESGNLKRRTHKFIHWVPDYAVTGCASCERDFRVYRRRHHCRYCGNVFCHYCMVFKLLPLEFGLENEQRVCKNCSITLQPLQEYLRSFLEHKQNGGYLPRLSFAGNYSDDGIKYDAEKFFVYKTRFLEVKAGTEEITWEDDKRIKLSWLSRFFADANGKMKTDTVDAVLQFSLLADGQIIGYCATNLSYLAAKPSRDLMLFDYDSQDCIMKSKQHLPMLLSVSATYVHKAETESFKNDMGFTGNEGEIDIDIERRKQSCSKHVLMATRGTRGDVQPFVALARALAEEYGWRITIVSEMRYFEFIKRHSKVSRGYISFRPSGGDTQKTVDSKLGKWAISLESDYMNILCLSRSEAQFFSSEPSIFYWTKTLKPDCLVFGFTMAAVAMTTSEALGIPLMGFVLQPTCIPSRRFPPILPLDEKLCEAISADPSIKGDDAGRNLEKSGMAPHHFYNHLKEWMEQNPLTQSLNTMRRRRGLVPFSRRQEGKSTLINAIGALGIPTVNQTWRDLTKKNVPLIIPINEMAFGEKPRKWSENTVFTDNIFLRGHTLPELSNDLKAFIDAAKSRGEKVVVLAFSSMPVSFCTIIDIAVKLIEETENRVSIIALIGNHDEKRTMKVDNNFRTMGSFKSYQDTKHQLIDASGRRELLIENIEIGVAENQGIVKIEQKIKRYEMEGRLFVDMGAPFGKLFPLMDAVVTHGGLGSIGEAILSKAPVIVTGVLLFDQRFWGVRCKELGIGPFPVHINKFKRKCVGIINEAVKDNSLWKQNALKIGTKLAELAQDDPSGTKRNAQVVFKMMEKAFPYHYDPPANPVVDAFGAALKYSSRMLSGSRNFDGNENDDDGDLRAVASAQSQGED</sequence>
<dbReference type="EMBL" id="HBIN01009374">
    <property type="protein sequence ID" value="CAE0436734.1"/>
    <property type="molecule type" value="Transcribed_RNA"/>
</dbReference>
<organism evidence="7">
    <name type="scientific">Aplanochytrium stocchinoi</name>
    <dbReference type="NCBI Taxonomy" id="215587"/>
    <lineage>
        <taxon>Eukaryota</taxon>
        <taxon>Sar</taxon>
        <taxon>Stramenopiles</taxon>
        <taxon>Bigyra</taxon>
        <taxon>Labyrinthulomycetes</taxon>
        <taxon>Thraustochytrida</taxon>
        <taxon>Thraustochytriidae</taxon>
        <taxon>Aplanochytrium</taxon>
    </lineage>
</organism>
<dbReference type="Gene3D" id="3.30.40.10">
    <property type="entry name" value="Zinc/RING finger domain, C3HC4 (zinc finger)"/>
    <property type="match status" value="1"/>
</dbReference>
<feature type="domain" description="FYVE-type" evidence="6">
    <location>
        <begin position="101"/>
        <end position="161"/>
    </location>
</feature>
<dbReference type="SUPFAM" id="SSF53756">
    <property type="entry name" value="UDP-Glycosyltransferase/glycogen phosphorylase"/>
    <property type="match status" value="2"/>
</dbReference>
<dbReference type="GO" id="GO:0016758">
    <property type="term" value="F:hexosyltransferase activity"/>
    <property type="evidence" value="ECO:0007669"/>
    <property type="project" value="InterPro"/>
</dbReference>
<evidence type="ECO:0000256" key="5">
    <source>
        <dbReference type="SAM" id="MobiDB-lite"/>
    </source>
</evidence>
<dbReference type="Pfam" id="PF03033">
    <property type="entry name" value="Glyco_transf_28"/>
    <property type="match status" value="1"/>
</dbReference>
<evidence type="ECO:0000259" key="6">
    <source>
        <dbReference type="PROSITE" id="PS50178"/>
    </source>
</evidence>
<dbReference type="PROSITE" id="PS50178">
    <property type="entry name" value="ZF_FYVE"/>
    <property type="match status" value="1"/>
</dbReference>
<feature type="region of interest" description="Disordered" evidence="5">
    <location>
        <begin position="911"/>
        <end position="937"/>
    </location>
</feature>
<evidence type="ECO:0000256" key="1">
    <source>
        <dbReference type="ARBA" id="ARBA00022723"/>
    </source>
</evidence>
<dbReference type="AlphaFoldDB" id="A0A7S3PHE7"/>